<dbReference type="OrthoDB" id="9764501at2"/>
<dbReference type="InterPro" id="IPR004652">
    <property type="entry name" value="DusB-like"/>
</dbReference>
<dbReference type="Gene3D" id="3.20.20.70">
    <property type="entry name" value="Aldolase class I"/>
    <property type="match status" value="1"/>
</dbReference>
<evidence type="ECO:0000256" key="4">
    <source>
        <dbReference type="ARBA" id="ARBA00022694"/>
    </source>
</evidence>
<keyword evidence="4" id="KW-0819">tRNA processing</keyword>
<dbReference type="STRING" id="159449.B4N89_21070"/>
<dbReference type="RefSeq" id="WP_078977396.1">
    <property type="nucleotide sequence ID" value="NZ_MWQN01000001.1"/>
</dbReference>
<dbReference type="InterPro" id="IPR018517">
    <property type="entry name" value="tRNA_hU_synthase_CS"/>
</dbReference>
<keyword evidence="2" id="KW-0285">Flavoprotein</keyword>
<evidence type="ECO:0000313" key="8">
    <source>
        <dbReference type="EMBL" id="OPC83095.1"/>
    </source>
</evidence>
<dbReference type="GO" id="GO:0017150">
    <property type="term" value="F:tRNA dihydrouridine synthase activity"/>
    <property type="evidence" value="ECO:0007669"/>
    <property type="project" value="InterPro"/>
</dbReference>
<evidence type="ECO:0000256" key="3">
    <source>
        <dbReference type="ARBA" id="ARBA00022643"/>
    </source>
</evidence>
<evidence type="ECO:0000313" key="9">
    <source>
        <dbReference type="Proteomes" id="UP000190037"/>
    </source>
</evidence>
<dbReference type="GO" id="GO:0003723">
    <property type="term" value="F:RNA binding"/>
    <property type="evidence" value="ECO:0007669"/>
    <property type="project" value="TreeGrafter"/>
</dbReference>
<dbReference type="InterPro" id="IPR013785">
    <property type="entry name" value="Aldolase_TIM"/>
</dbReference>
<dbReference type="CDD" id="cd02801">
    <property type="entry name" value="DUS_like_FMN"/>
    <property type="match status" value="1"/>
</dbReference>
<name>A0A1T3P2B0_9ACTN</name>
<dbReference type="PROSITE" id="PS01136">
    <property type="entry name" value="UPF0034"/>
    <property type="match status" value="1"/>
</dbReference>
<dbReference type="AlphaFoldDB" id="A0A1T3P2B0"/>
<evidence type="ECO:0000256" key="1">
    <source>
        <dbReference type="ARBA" id="ARBA00001917"/>
    </source>
</evidence>
<evidence type="ECO:0000256" key="2">
    <source>
        <dbReference type="ARBA" id="ARBA00022630"/>
    </source>
</evidence>
<dbReference type="InterPro" id="IPR035587">
    <property type="entry name" value="DUS-like_FMN-bd"/>
</dbReference>
<dbReference type="Pfam" id="PF01207">
    <property type="entry name" value="Dus"/>
    <property type="match status" value="1"/>
</dbReference>
<organism evidence="8 9">
    <name type="scientific">Embleya scabrispora</name>
    <dbReference type="NCBI Taxonomy" id="159449"/>
    <lineage>
        <taxon>Bacteria</taxon>
        <taxon>Bacillati</taxon>
        <taxon>Actinomycetota</taxon>
        <taxon>Actinomycetes</taxon>
        <taxon>Kitasatosporales</taxon>
        <taxon>Streptomycetaceae</taxon>
        <taxon>Embleya</taxon>
    </lineage>
</organism>
<dbReference type="Gene3D" id="1.10.1200.80">
    <property type="entry name" value="Putative flavin oxidoreducatase, domain 2"/>
    <property type="match status" value="1"/>
</dbReference>
<dbReference type="InterPro" id="IPR024036">
    <property type="entry name" value="tRNA-dHydroUridine_Synthase_C"/>
</dbReference>
<dbReference type="EMBL" id="MWQN01000001">
    <property type="protein sequence ID" value="OPC83095.1"/>
    <property type="molecule type" value="Genomic_DNA"/>
</dbReference>
<comment type="caution">
    <text evidence="8">The sequence shown here is derived from an EMBL/GenBank/DDBJ whole genome shotgun (WGS) entry which is preliminary data.</text>
</comment>
<dbReference type="eggNOG" id="COG0042">
    <property type="taxonomic scope" value="Bacteria"/>
</dbReference>
<evidence type="ECO:0000256" key="5">
    <source>
        <dbReference type="ARBA" id="ARBA00022857"/>
    </source>
</evidence>
<dbReference type="PANTHER" id="PTHR45846:SF1">
    <property type="entry name" value="TRNA-DIHYDROURIDINE(47) SYNTHASE [NAD(P)(+)]-LIKE"/>
    <property type="match status" value="1"/>
</dbReference>
<accession>A0A1T3P2B0</accession>
<dbReference type="GO" id="GO:0050660">
    <property type="term" value="F:flavin adenine dinucleotide binding"/>
    <property type="evidence" value="ECO:0007669"/>
    <property type="project" value="InterPro"/>
</dbReference>
<reference evidence="8 9" key="1">
    <citation type="submission" date="2017-03" db="EMBL/GenBank/DDBJ databases">
        <title>Draft genome sequence of Streptomyces scabrisporus NF3, endophyte isolated from Amphipterygium adstringens.</title>
        <authorList>
            <person name="Vazquez M."/>
            <person name="Ceapa C.D."/>
            <person name="Rodriguez Luna D."/>
            <person name="Sanchez Esquivel S."/>
        </authorList>
    </citation>
    <scope>NUCLEOTIDE SEQUENCE [LARGE SCALE GENOMIC DNA]</scope>
    <source>
        <strain evidence="8 9">NF3</strain>
    </source>
</reference>
<comment type="cofactor">
    <cofactor evidence="1">
        <name>FMN</name>
        <dbReference type="ChEBI" id="CHEBI:58210"/>
    </cofactor>
</comment>
<keyword evidence="3" id="KW-0288">FMN</keyword>
<evidence type="ECO:0000256" key="6">
    <source>
        <dbReference type="ARBA" id="ARBA00023002"/>
    </source>
</evidence>
<dbReference type="NCBIfam" id="TIGR00737">
    <property type="entry name" value="nifR3_yhdG"/>
    <property type="match status" value="1"/>
</dbReference>
<dbReference type="FunFam" id="3.20.20.70:FF:000099">
    <property type="entry name" value="tRNA-dihydrouridine synthase"/>
    <property type="match status" value="1"/>
</dbReference>
<gene>
    <name evidence="8" type="ORF">B4N89_21070</name>
</gene>
<dbReference type="SUPFAM" id="SSF51395">
    <property type="entry name" value="FMN-linked oxidoreductases"/>
    <property type="match status" value="1"/>
</dbReference>
<evidence type="ECO:0000259" key="7">
    <source>
        <dbReference type="Pfam" id="PF01207"/>
    </source>
</evidence>
<sequence length="398" mass="42976">MAPADAPTPDATGSPWPPLRLGAFGGALIRPPVVLAPMAGITNAPFRTLCQEQAEAATTARPAGLYVSEMITTRALVERDAKTLRLIRFAETERPRSIQLYGVDPHIVGRAVAMIVDEGLADHIDLNFGCPVPKVTRKGGGSALPYKRNLLRDILRSAVKNARGVPVTIKMRKGIDDDHLTYLDAGRIAVDEGVTWVALHGRTAEQHYGGTADWSAIARLKEVVTDIPVLGNGDIWDAEDALRMMRETGCDGVVVGRGCLGRPWLFRDLVSAFEGSADRARPTLGEVTTIMRRHAVLLAEWIGDETHGVTDLRKHVAWYMKGFSVGGTIRRGLATASSLAELDDWFGQLDLDQPWPIGADGPRGRTAGGKRVVLPEGWLDDPECALPPVDAELDHSGG</sequence>
<dbReference type="Proteomes" id="UP000190037">
    <property type="component" value="Unassembled WGS sequence"/>
</dbReference>
<feature type="domain" description="DUS-like FMN-binding" evidence="7">
    <location>
        <begin position="35"/>
        <end position="341"/>
    </location>
</feature>
<dbReference type="PANTHER" id="PTHR45846">
    <property type="entry name" value="TRNA-DIHYDROURIDINE(47) SYNTHASE [NAD(P)(+)]-LIKE"/>
    <property type="match status" value="1"/>
</dbReference>
<keyword evidence="9" id="KW-1185">Reference proteome</keyword>
<proteinExistence type="predicted"/>
<protein>
    <submittedName>
        <fullName evidence="8">tRNA dihydrouridine synthase DusB</fullName>
    </submittedName>
</protein>
<keyword evidence="5" id="KW-0521">NADP</keyword>
<keyword evidence="6" id="KW-0560">Oxidoreductase</keyword>